<keyword evidence="2" id="KW-0460">Magnesium</keyword>
<organism evidence="3 4">
    <name type="scientific">Iamia majanohamensis</name>
    <dbReference type="NCBI Taxonomy" id="467976"/>
    <lineage>
        <taxon>Bacteria</taxon>
        <taxon>Bacillati</taxon>
        <taxon>Actinomycetota</taxon>
        <taxon>Acidimicrobiia</taxon>
        <taxon>Acidimicrobiales</taxon>
        <taxon>Iamiaceae</taxon>
        <taxon>Iamia</taxon>
    </lineage>
</organism>
<dbReference type="RefSeq" id="WP_272735698.1">
    <property type="nucleotide sequence ID" value="NZ_CP116942.1"/>
</dbReference>
<evidence type="ECO:0000313" key="3">
    <source>
        <dbReference type="EMBL" id="WCO66174.1"/>
    </source>
</evidence>
<dbReference type="SUPFAM" id="SSF53335">
    <property type="entry name" value="S-adenosyl-L-methionine-dependent methyltransferases"/>
    <property type="match status" value="1"/>
</dbReference>
<dbReference type="PANTHER" id="PTHR31009">
    <property type="entry name" value="S-ADENOSYL-L-METHIONINE:CARBOXYL METHYLTRANSFERASE FAMILY PROTEIN"/>
    <property type="match status" value="1"/>
</dbReference>
<proteinExistence type="predicted"/>
<dbReference type="Pfam" id="PF03492">
    <property type="entry name" value="Methyltransf_7"/>
    <property type="match status" value="1"/>
</dbReference>
<keyword evidence="4" id="KW-1185">Reference proteome</keyword>
<dbReference type="InterPro" id="IPR042086">
    <property type="entry name" value="MeTrfase_capping"/>
</dbReference>
<gene>
    <name evidence="3" type="ORF">PO878_16860</name>
</gene>
<dbReference type="AlphaFoldDB" id="A0AAF0BVA0"/>
<dbReference type="KEGG" id="ima:PO878_16860"/>
<dbReference type="Proteomes" id="UP001216390">
    <property type="component" value="Chromosome"/>
</dbReference>
<accession>A0AAF0BVA0</accession>
<keyword evidence="1" id="KW-0479">Metal-binding</keyword>
<name>A0AAF0BVA0_9ACTN</name>
<dbReference type="EMBL" id="CP116942">
    <property type="protein sequence ID" value="WCO66174.1"/>
    <property type="molecule type" value="Genomic_DNA"/>
</dbReference>
<protein>
    <recommendedName>
        <fullName evidence="5">SAM-dependent methyltransferase</fullName>
    </recommendedName>
</protein>
<evidence type="ECO:0000313" key="4">
    <source>
        <dbReference type="Proteomes" id="UP001216390"/>
    </source>
</evidence>
<evidence type="ECO:0008006" key="5">
    <source>
        <dbReference type="Google" id="ProtNLM"/>
    </source>
</evidence>
<dbReference type="Gene3D" id="3.40.50.150">
    <property type="entry name" value="Vaccinia Virus protein VP39"/>
    <property type="match status" value="1"/>
</dbReference>
<dbReference type="InterPro" id="IPR005299">
    <property type="entry name" value="MeTrfase_7"/>
</dbReference>
<sequence>MSTTDGMTGDYDDHSQYQRDVARRGDALVAESVDALALPDPPAPVVLVDLGAATGAGSAAVLGGAARAVRARVPGRPIVCVHNDVLTNDWSQVFANVAASPDGYRNIDDPPVLPMASATSFFGPVVPLGSAHLEVSSSAAHWLREPATVAVPEGFYACEATGAARRALADQAAADWAVFVAARGEDLAPGGRLVVDCVGTEVRDGRELVTAREVLATVAAAAAEMADQGLLDADAVSRYVFPVYPRTVAEAEAPFLDEGCPLELLESRVDPVPNPYLERWRADGDAEAYATDQAAFVRGFAESALRTGLLAPATPRPDADRLLDELFARVRRRFAADPEATAFRDWTLTVVAARR</sequence>
<dbReference type="GO" id="GO:0008168">
    <property type="term" value="F:methyltransferase activity"/>
    <property type="evidence" value="ECO:0007669"/>
    <property type="project" value="InterPro"/>
</dbReference>
<dbReference type="Gene3D" id="1.10.1200.270">
    <property type="entry name" value="Methyltransferase, alpha-helical capping domain"/>
    <property type="match status" value="1"/>
</dbReference>
<evidence type="ECO:0000256" key="2">
    <source>
        <dbReference type="ARBA" id="ARBA00022842"/>
    </source>
</evidence>
<dbReference type="InterPro" id="IPR029063">
    <property type="entry name" value="SAM-dependent_MTases_sf"/>
</dbReference>
<reference evidence="3" key="1">
    <citation type="submission" date="2023-01" db="EMBL/GenBank/DDBJ databases">
        <title>The diversity of Class Acidimicrobiia in South China Sea sediment environments and the proposal of Iamia marina sp. nov., a novel species of the genus Iamia.</title>
        <authorList>
            <person name="He Y."/>
            <person name="Tian X."/>
        </authorList>
    </citation>
    <scope>NUCLEOTIDE SEQUENCE</scope>
    <source>
        <strain evidence="3">DSM 19957</strain>
    </source>
</reference>
<evidence type="ECO:0000256" key="1">
    <source>
        <dbReference type="ARBA" id="ARBA00022723"/>
    </source>
</evidence>
<dbReference type="GO" id="GO:0046872">
    <property type="term" value="F:metal ion binding"/>
    <property type="evidence" value="ECO:0007669"/>
    <property type="project" value="UniProtKB-KW"/>
</dbReference>